<reference evidence="1" key="1">
    <citation type="submission" date="2022-04" db="EMBL/GenBank/DDBJ databases">
        <title>Genome of the entomopathogenic fungus Entomophthora muscae.</title>
        <authorList>
            <person name="Elya C."/>
            <person name="Lovett B.R."/>
            <person name="Lee E."/>
            <person name="Macias A.M."/>
            <person name="Hajek A.E."/>
            <person name="De Bivort B.L."/>
            <person name="Kasson M.T."/>
            <person name="De Fine Licht H.H."/>
            <person name="Stajich J.E."/>
        </authorList>
    </citation>
    <scope>NUCLEOTIDE SEQUENCE</scope>
    <source>
        <strain evidence="1">Berkeley</strain>
    </source>
</reference>
<protein>
    <submittedName>
        <fullName evidence="1">Uncharacterized protein</fullName>
    </submittedName>
</protein>
<evidence type="ECO:0000313" key="1">
    <source>
        <dbReference type="EMBL" id="KAJ9065666.1"/>
    </source>
</evidence>
<gene>
    <name evidence="1" type="ORF">DSO57_1017072</name>
</gene>
<keyword evidence="2" id="KW-1185">Reference proteome</keyword>
<accession>A0ACC2STU3</accession>
<proteinExistence type="predicted"/>
<sequence>MPLFGLTVHKANLSKWNTPQRLWVSEIALCATGTASRFVSKWLAQHPNQKENWEVFKTAFLEKFSMKDSNAVIITELQTFKMTGTIEEYIAAYKDLHDRAPNTINFDEPRPCLGFYNGLSTCCECRHSPCFDFAFNVLF</sequence>
<dbReference type="EMBL" id="QTSX02004331">
    <property type="protein sequence ID" value="KAJ9065666.1"/>
    <property type="molecule type" value="Genomic_DNA"/>
</dbReference>
<evidence type="ECO:0000313" key="2">
    <source>
        <dbReference type="Proteomes" id="UP001165960"/>
    </source>
</evidence>
<name>A0ACC2STU3_9FUNG</name>
<organism evidence="1 2">
    <name type="scientific">Entomophthora muscae</name>
    <dbReference type="NCBI Taxonomy" id="34485"/>
    <lineage>
        <taxon>Eukaryota</taxon>
        <taxon>Fungi</taxon>
        <taxon>Fungi incertae sedis</taxon>
        <taxon>Zoopagomycota</taxon>
        <taxon>Entomophthoromycotina</taxon>
        <taxon>Entomophthoromycetes</taxon>
        <taxon>Entomophthorales</taxon>
        <taxon>Entomophthoraceae</taxon>
        <taxon>Entomophthora</taxon>
    </lineage>
</organism>
<comment type="caution">
    <text evidence="1">The sequence shown here is derived from an EMBL/GenBank/DDBJ whole genome shotgun (WGS) entry which is preliminary data.</text>
</comment>
<dbReference type="Proteomes" id="UP001165960">
    <property type="component" value="Unassembled WGS sequence"/>
</dbReference>